<keyword evidence="8" id="KW-0472">Membrane</keyword>
<keyword evidence="7" id="KW-1133">Transmembrane helix</keyword>
<dbReference type="Proteomes" id="UP000233837">
    <property type="component" value="Unassembled WGS sequence"/>
</dbReference>
<organism evidence="9 10">
    <name type="scientific">Dendrobium catenatum</name>
    <dbReference type="NCBI Taxonomy" id="906689"/>
    <lineage>
        <taxon>Eukaryota</taxon>
        <taxon>Viridiplantae</taxon>
        <taxon>Streptophyta</taxon>
        <taxon>Embryophyta</taxon>
        <taxon>Tracheophyta</taxon>
        <taxon>Spermatophyta</taxon>
        <taxon>Magnoliopsida</taxon>
        <taxon>Liliopsida</taxon>
        <taxon>Asparagales</taxon>
        <taxon>Orchidaceae</taxon>
        <taxon>Epidendroideae</taxon>
        <taxon>Malaxideae</taxon>
        <taxon>Dendrobiinae</taxon>
        <taxon>Dendrobium</taxon>
    </lineage>
</organism>
<sequence>MIIHAESANPTVEATISTQNSTIPMLNLAIPMPTVRGRKTRWRADAVGGDTCDFWFEKYFAKKANSSLCVPKSMQQWLAHNWGVKASVFYDKPTQFFHPAELKEKHKRHETRILSLASEMRSCNGSRLESLLPAISTTTVEHPFGSIKSKQDLVVIPPT</sequence>
<keyword evidence="6" id="KW-0256">Endoplasmic reticulum</keyword>
<name>A0A2I0XGD0_9ASPA</name>
<dbReference type="GO" id="GO:0005789">
    <property type="term" value="C:endoplasmic reticulum membrane"/>
    <property type="evidence" value="ECO:0007669"/>
    <property type="project" value="UniProtKB-SubCell"/>
</dbReference>
<evidence type="ECO:0000256" key="8">
    <source>
        <dbReference type="ARBA" id="ARBA00023136"/>
    </source>
</evidence>
<comment type="pathway">
    <text evidence="2">Protein modification; protein glycosylation.</text>
</comment>
<dbReference type="STRING" id="906689.A0A2I0XGD0"/>
<evidence type="ECO:0000256" key="6">
    <source>
        <dbReference type="ARBA" id="ARBA00022824"/>
    </source>
</evidence>
<evidence type="ECO:0000256" key="1">
    <source>
        <dbReference type="ARBA" id="ARBA00004389"/>
    </source>
</evidence>
<gene>
    <name evidence="9" type="ORF">MA16_Dca017873</name>
</gene>
<comment type="subcellular location">
    <subcellularLocation>
        <location evidence="1">Endoplasmic reticulum membrane</location>
        <topology evidence="1">Single-pass membrane protein</topology>
    </subcellularLocation>
</comment>
<evidence type="ECO:0000313" key="10">
    <source>
        <dbReference type="Proteomes" id="UP000233837"/>
    </source>
</evidence>
<keyword evidence="5" id="KW-0812">Transmembrane</keyword>
<dbReference type="InterPro" id="IPR026051">
    <property type="entry name" value="ALG1-like"/>
</dbReference>
<evidence type="ECO:0000256" key="3">
    <source>
        <dbReference type="ARBA" id="ARBA00022676"/>
    </source>
</evidence>
<evidence type="ECO:0000256" key="2">
    <source>
        <dbReference type="ARBA" id="ARBA00004922"/>
    </source>
</evidence>
<keyword evidence="10" id="KW-1185">Reference proteome</keyword>
<evidence type="ECO:0000313" key="9">
    <source>
        <dbReference type="EMBL" id="PKU86973.1"/>
    </source>
</evidence>
<keyword evidence="3 9" id="KW-0328">Glycosyltransferase</keyword>
<dbReference type="GO" id="GO:0000030">
    <property type="term" value="F:mannosyltransferase activity"/>
    <property type="evidence" value="ECO:0007669"/>
    <property type="project" value="InterPro"/>
</dbReference>
<accession>A0A2I0XGD0</accession>
<dbReference type="AlphaFoldDB" id="A0A2I0XGD0"/>
<proteinExistence type="predicted"/>
<protein>
    <submittedName>
        <fullName evidence="9">Beta-1,4-mannosyltransferase</fullName>
    </submittedName>
</protein>
<reference evidence="9 10" key="2">
    <citation type="journal article" date="2017" name="Nature">
        <title>The Apostasia genome and the evolution of orchids.</title>
        <authorList>
            <person name="Zhang G.Q."/>
            <person name="Liu K.W."/>
            <person name="Li Z."/>
            <person name="Lohaus R."/>
            <person name="Hsiao Y.Y."/>
            <person name="Niu S.C."/>
            <person name="Wang J.Y."/>
            <person name="Lin Y.C."/>
            <person name="Xu Q."/>
            <person name="Chen L.J."/>
            <person name="Yoshida K."/>
            <person name="Fujiwara S."/>
            <person name="Wang Z.W."/>
            <person name="Zhang Y.Q."/>
            <person name="Mitsuda N."/>
            <person name="Wang M."/>
            <person name="Liu G.H."/>
            <person name="Pecoraro L."/>
            <person name="Huang H.X."/>
            <person name="Xiao X.J."/>
            <person name="Lin M."/>
            <person name="Wu X.Y."/>
            <person name="Wu W.L."/>
            <person name="Chen Y.Y."/>
            <person name="Chang S.B."/>
            <person name="Sakamoto S."/>
            <person name="Ohme-Takagi M."/>
            <person name="Yagi M."/>
            <person name="Zeng S.J."/>
            <person name="Shen C.Y."/>
            <person name="Yeh C.M."/>
            <person name="Luo Y.B."/>
            <person name="Tsai W.C."/>
            <person name="Van de Peer Y."/>
            <person name="Liu Z.J."/>
        </authorList>
    </citation>
    <scope>NUCLEOTIDE SEQUENCE [LARGE SCALE GENOMIC DNA]</scope>
    <source>
        <tissue evidence="9">The whole plant</tissue>
    </source>
</reference>
<evidence type="ECO:0000256" key="7">
    <source>
        <dbReference type="ARBA" id="ARBA00022989"/>
    </source>
</evidence>
<keyword evidence="4 9" id="KW-0808">Transferase</keyword>
<dbReference type="PANTHER" id="PTHR13036">
    <property type="entry name" value="BETA1,4 MANNOSYLTRANSFERASE"/>
    <property type="match status" value="1"/>
</dbReference>
<dbReference type="PANTHER" id="PTHR13036:SF0">
    <property type="entry name" value="CHITOBIOSYLDIPHOSPHODOLICHOL BETA-MANNOSYLTRANSFERASE"/>
    <property type="match status" value="1"/>
</dbReference>
<evidence type="ECO:0000256" key="5">
    <source>
        <dbReference type="ARBA" id="ARBA00022692"/>
    </source>
</evidence>
<dbReference type="EMBL" id="KZ501902">
    <property type="protein sequence ID" value="PKU86973.1"/>
    <property type="molecule type" value="Genomic_DNA"/>
</dbReference>
<evidence type="ECO:0000256" key="4">
    <source>
        <dbReference type="ARBA" id="ARBA00022679"/>
    </source>
</evidence>
<reference evidence="9 10" key="1">
    <citation type="journal article" date="2016" name="Sci. Rep.">
        <title>The Dendrobium catenatum Lindl. genome sequence provides insights into polysaccharide synthase, floral development and adaptive evolution.</title>
        <authorList>
            <person name="Zhang G.Q."/>
            <person name="Xu Q."/>
            <person name="Bian C."/>
            <person name="Tsai W.C."/>
            <person name="Yeh C.M."/>
            <person name="Liu K.W."/>
            <person name="Yoshida K."/>
            <person name="Zhang L.S."/>
            <person name="Chang S.B."/>
            <person name="Chen F."/>
            <person name="Shi Y."/>
            <person name="Su Y.Y."/>
            <person name="Zhang Y.Q."/>
            <person name="Chen L.J."/>
            <person name="Yin Y."/>
            <person name="Lin M."/>
            <person name="Huang H."/>
            <person name="Deng H."/>
            <person name="Wang Z.W."/>
            <person name="Zhu S.L."/>
            <person name="Zhao X."/>
            <person name="Deng C."/>
            <person name="Niu S.C."/>
            <person name="Huang J."/>
            <person name="Wang M."/>
            <person name="Liu G.H."/>
            <person name="Yang H.J."/>
            <person name="Xiao X.J."/>
            <person name="Hsiao Y.Y."/>
            <person name="Wu W.L."/>
            <person name="Chen Y.Y."/>
            <person name="Mitsuda N."/>
            <person name="Ohme-Takagi M."/>
            <person name="Luo Y.B."/>
            <person name="Van de Peer Y."/>
            <person name="Liu Z.J."/>
        </authorList>
    </citation>
    <scope>NUCLEOTIDE SEQUENCE [LARGE SCALE GENOMIC DNA]</scope>
    <source>
        <tissue evidence="9">The whole plant</tissue>
    </source>
</reference>